<dbReference type="EMBL" id="FNQY01000023">
    <property type="protein sequence ID" value="SEA49784.1"/>
    <property type="molecule type" value="Genomic_DNA"/>
</dbReference>
<evidence type="ECO:0000313" key="7">
    <source>
        <dbReference type="EMBL" id="SEA49784.1"/>
    </source>
</evidence>
<dbReference type="Gene3D" id="3.40.30.10">
    <property type="entry name" value="Glutaredoxin"/>
    <property type="match status" value="1"/>
</dbReference>
<dbReference type="CDD" id="cd02968">
    <property type="entry name" value="SCO"/>
    <property type="match status" value="1"/>
</dbReference>
<dbReference type="InterPro" id="IPR003782">
    <property type="entry name" value="SCO1/SenC"/>
</dbReference>
<feature type="disulfide bond" description="Redox-active" evidence="4">
    <location>
        <begin position="77"/>
        <end position="81"/>
    </location>
</feature>
<evidence type="ECO:0000256" key="4">
    <source>
        <dbReference type="PIRSR" id="PIRSR603782-2"/>
    </source>
</evidence>
<evidence type="ECO:0000259" key="6">
    <source>
        <dbReference type="PROSITE" id="PS51352"/>
    </source>
</evidence>
<feature type="binding site" evidence="3">
    <location>
        <position position="77"/>
    </location>
    <ligand>
        <name>Cu cation</name>
        <dbReference type="ChEBI" id="CHEBI:23378"/>
    </ligand>
</feature>
<dbReference type="InterPro" id="IPR036249">
    <property type="entry name" value="Thioredoxin-like_sf"/>
</dbReference>
<feature type="binding site" evidence="3">
    <location>
        <position position="81"/>
    </location>
    <ligand>
        <name>Cu cation</name>
        <dbReference type="ChEBI" id="CHEBI:23378"/>
    </ligand>
</feature>
<dbReference type="RefSeq" id="WP_091400309.1">
    <property type="nucleotide sequence ID" value="NZ_FNQY01000023.1"/>
</dbReference>
<dbReference type="STRING" id="551991.SAMN05192529_12318"/>
<keyword evidence="5" id="KW-1133">Transmembrane helix</keyword>
<keyword evidence="4" id="KW-1015">Disulfide bond</keyword>
<dbReference type="Pfam" id="PF02630">
    <property type="entry name" value="SCO1-SenC"/>
    <property type="match status" value="1"/>
</dbReference>
<dbReference type="GO" id="GO:0046872">
    <property type="term" value="F:metal ion binding"/>
    <property type="evidence" value="ECO:0007669"/>
    <property type="project" value="UniProtKB-KW"/>
</dbReference>
<keyword evidence="3" id="KW-0479">Metal-binding</keyword>
<keyword evidence="5" id="KW-0472">Membrane</keyword>
<gene>
    <name evidence="7" type="ORF">SAMN05192529_12318</name>
</gene>
<reference evidence="7 8" key="1">
    <citation type="submission" date="2016-10" db="EMBL/GenBank/DDBJ databases">
        <authorList>
            <person name="de Groot N.N."/>
        </authorList>
    </citation>
    <scope>NUCLEOTIDE SEQUENCE [LARGE SCALE GENOMIC DNA]</scope>
    <source>
        <strain evidence="7 8">Vu-144</strain>
    </source>
</reference>
<keyword evidence="5" id="KW-0812">Transmembrane</keyword>
<dbReference type="PANTHER" id="PTHR12151:SF25">
    <property type="entry name" value="LINALOOL DEHYDRATASE_ISOMERASE DOMAIN-CONTAINING PROTEIN"/>
    <property type="match status" value="1"/>
</dbReference>
<evidence type="ECO:0000313" key="8">
    <source>
        <dbReference type="Proteomes" id="UP000199041"/>
    </source>
</evidence>
<keyword evidence="8" id="KW-1185">Reference proteome</keyword>
<feature type="binding site" evidence="3">
    <location>
        <position position="168"/>
    </location>
    <ligand>
        <name>Cu cation</name>
        <dbReference type="ChEBI" id="CHEBI:23378"/>
    </ligand>
</feature>
<name>A0A1H4BNZ9_9BACT</name>
<dbReference type="OrthoDB" id="9811998at2"/>
<dbReference type="PROSITE" id="PS51352">
    <property type="entry name" value="THIOREDOXIN_2"/>
    <property type="match status" value="1"/>
</dbReference>
<dbReference type="Proteomes" id="UP000199041">
    <property type="component" value="Unassembled WGS sequence"/>
</dbReference>
<feature type="domain" description="Thioredoxin" evidence="6">
    <location>
        <begin position="39"/>
        <end position="206"/>
    </location>
</feature>
<dbReference type="InterPro" id="IPR013766">
    <property type="entry name" value="Thioredoxin_domain"/>
</dbReference>
<comment type="similarity">
    <text evidence="1">Belongs to the SCO1/2 family.</text>
</comment>
<evidence type="ECO:0000256" key="2">
    <source>
        <dbReference type="ARBA" id="ARBA00023008"/>
    </source>
</evidence>
<proteinExistence type="inferred from homology"/>
<organism evidence="7 8">
    <name type="scientific">Arachidicoccus rhizosphaerae</name>
    <dbReference type="NCBI Taxonomy" id="551991"/>
    <lineage>
        <taxon>Bacteria</taxon>
        <taxon>Pseudomonadati</taxon>
        <taxon>Bacteroidota</taxon>
        <taxon>Chitinophagia</taxon>
        <taxon>Chitinophagales</taxon>
        <taxon>Chitinophagaceae</taxon>
        <taxon>Arachidicoccus</taxon>
    </lineage>
</organism>
<evidence type="ECO:0000256" key="5">
    <source>
        <dbReference type="SAM" id="Phobius"/>
    </source>
</evidence>
<keyword evidence="2 3" id="KW-0186">Copper</keyword>
<evidence type="ECO:0000256" key="1">
    <source>
        <dbReference type="ARBA" id="ARBA00010996"/>
    </source>
</evidence>
<dbReference type="PANTHER" id="PTHR12151">
    <property type="entry name" value="ELECTRON TRANSPORT PROTIN SCO1/SENC FAMILY MEMBER"/>
    <property type="match status" value="1"/>
</dbReference>
<dbReference type="SUPFAM" id="SSF52833">
    <property type="entry name" value="Thioredoxin-like"/>
    <property type="match status" value="1"/>
</dbReference>
<protein>
    <submittedName>
        <fullName evidence="7">Protein SCO1/2</fullName>
    </submittedName>
</protein>
<dbReference type="AlphaFoldDB" id="A0A1H4BNZ9"/>
<feature type="transmembrane region" description="Helical" evidence="5">
    <location>
        <begin position="12"/>
        <end position="31"/>
    </location>
</feature>
<accession>A0A1H4BNZ9</accession>
<evidence type="ECO:0000256" key="3">
    <source>
        <dbReference type="PIRSR" id="PIRSR603782-1"/>
    </source>
</evidence>
<sequence>MSVLKKYKKLIGYTLFFAVCCIVFWIFLFAGTDNWKTKLPTLSTVQPFSFTNQDGQPFTQEDMKGKVCVVNYFFTTCKGICPKMNHNMDDIYNTFKDEKDFMIISHTCMPEVDSVPRLKHYADSMGVNDRKWVFLTGRKDSLYYQARNSYLVDDNKNPVESIDDQFIHTQFFALIDKDGNVRGEIFDGLQKKDLDKLKQDIQILLKERPGGRNNFSNNIFGNNM</sequence>